<gene>
    <name evidence="1" type="primary">Necator_chrII.g7802</name>
    <name evidence="1" type="ORF">RB195_020008</name>
</gene>
<name>A0ABR1CHE3_NECAM</name>
<organism evidence="1 2">
    <name type="scientific">Necator americanus</name>
    <name type="common">Human hookworm</name>
    <dbReference type="NCBI Taxonomy" id="51031"/>
    <lineage>
        <taxon>Eukaryota</taxon>
        <taxon>Metazoa</taxon>
        <taxon>Ecdysozoa</taxon>
        <taxon>Nematoda</taxon>
        <taxon>Chromadorea</taxon>
        <taxon>Rhabditida</taxon>
        <taxon>Rhabditina</taxon>
        <taxon>Rhabditomorpha</taxon>
        <taxon>Strongyloidea</taxon>
        <taxon>Ancylostomatidae</taxon>
        <taxon>Bunostominae</taxon>
        <taxon>Necator</taxon>
    </lineage>
</organism>
<reference evidence="1 2" key="1">
    <citation type="submission" date="2023-08" db="EMBL/GenBank/DDBJ databases">
        <title>A Necator americanus chromosomal reference genome.</title>
        <authorList>
            <person name="Ilik V."/>
            <person name="Petrzelkova K.J."/>
            <person name="Pardy F."/>
            <person name="Fuh T."/>
            <person name="Niatou-Singa F.S."/>
            <person name="Gouil Q."/>
            <person name="Baker L."/>
            <person name="Ritchie M.E."/>
            <person name="Jex A.R."/>
            <person name="Gazzola D."/>
            <person name="Li H."/>
            <person name="Toshio Fujiwara R."/>
            <person name="Zhan B."/>
            <person name="Aroian R.V."/>
            <person name="Pafco B."/>
            <person name="Schwarz E.M."/>
        </authorList>
    </citation>
    <scope>NUCLEOTIDE SEQUENCE [LARGE SCALE GENOMIC DNA]</scope>
    <source>
        <strain evidence="1 2">Aroian</strain>
        <tissue evidence="1">Whole animal</tissue>
    </source>
</reference>
<dbReference type="EMBL" id="JAVFWL010000002">
    <property type="protein sequence ID" value="KAK6737639.1"/>
    <property type="molecule type" value="Genomic_DNA"/>
</dbReference>
<accession>A0ABR1CHE3</accession>
<dbReference type="Proteomes" id="UP001303046">
    <property type="component" value="Unassembled WGS sequence"/>
</dbReference>
<protein>
    <submittedName>
        <fullName evidence="1">Uncharacterized protein</fullName>
    </submittedName>
</protein>
<keyword evidence="2" id="KW-1185">Reference proteome</keyword>
<evidence type="ECO:0000313" key="2">
    <source>
        <dbReference type="Proteomes" id="UP001303046"/>
    </source>
</evidence>
<sequence length="109" mass="12520">MTIDVNETESTDFLKISRLASDGSLIPILRSALVGMPLLKLRPARCPLCKGYSIVLRRKYMEVLLNRGIEWKCGDRLILCKVSQKIQKVGQNYVQRRHTSAKMQAFVRR</sequence>
<evidence type="ECO:0000313" key="1">
    <source>
        <dbReference type="EMBL" id="KAK6737639.1"/>
    </source>
</evidence>
<proteinExistence type="predicted"/>
<comment type="caution">
    <text evidence="1">The sequence shown here is derived from an EMBL/GenBank/DDBJ whole genome shotgun (WGS) entry which is preliminary data.</text>
</comment>